<comment type="caution">
    <text evidence="6">The sequence shown here is derived from an EMBL/GenBank/DDBJ whole genome shotgun (WGS) entry which is preliminary data.</text>
</comment>
<evidence type="ECO:0000256" key="4">
    <source>
        <dbReference type="ARBA" id="ARBA00023242"/>
    </source>
</evidence>
<name>A0A4Y9YK75_9AGAM</name>
<comment type="similarity">
    <text evidence="2">Belongs to the NUP186/NUP192/NUP205 family.</text>
</comment>
<sequence>MQTTQTHSAFHAPPPLQMQSDPLRASVGHLLSKAYTLPCSTAAQAFSQLVQPIARFQLALDALLPLLDSPRTESVLYDIFIKERNAAQQVSDNGGVGENEQLVWVLWKVLKGDGQDIGPYSPTTLARSPLPPRLRAFNLTLDEEAIAGKSNFDPFEDDTLSSSVGQEDASRTSNGRQMAIGSGKPMTASNDTQDFATASEEEERIQLLSHAMGLIFAARERVLTLSEQRLLRPLVSQLTSPSILTSLDLPPIIAHNPSIAHPLLVALLTQPPTKSNPQGASTYLEILSRLPPTLPTFDVLGQLLRDSSSVIDATTGGKTTVADVVRAEVLGRFIHESIQWLENAEQDEREGLISDDRFATGVRNLCRFFSALMKLGIVDPSSDADSAEMAHFALRTSRLEEANALYRLIAAGRADFYYKLATPVRQALVALRRRHSHEAANRAQPVRRVQPLHHCRGALLMESLSPLRTVLKNAISPGRVTDEQELFDLLVLYRPALVKLFEVKPPNDADRKELQSGKIDVNGRSFAVNTEFTNQVVALANTLNCSERYVAVLTHDLLYRSPNLNQKEVVEAVVLEHHRRRRDLVDCLRFLIEATEYADSPLALPLHKKLGAFVETHLVPEMENDKGLASRILSEVEGMERVIAQAQLAKQNAQSNTVIQGANVSLSQDVHAARLESLKVERRSLATVLYLLARQGHIYSPEVERIVPWLQLNNRHPMTYYLLAVLLVAFDPSDPDSLTGQRRHRLATAPSTLNLMKNRLNLQAAWTEGGLKATILLKWTLFLTEVRHRDPTLEHKEGFKSDELETNVWNAVQGDVFSYLAVSVAKLQRKEGLFPPGSYAASVLHLPETDPQQEPPEDDFKSAILQTFETLVRSAITHASSELRKIKQRQEDFTLANARTDRSRMFRSTTARPESTSTPPQQPRNDIAMLFSFIGILYTNLPPERALQFWGSGPPDSQKASYIEVLESSAGRLPAFLQWAVWSTQPRDADMSIALYDMLAGLAKGQQCSELAYNFLVRGGGEVVAGSMLPSSGSSSYASGAIASWTTIFGLLDSWVAAGTNVRQGQQFPQGSVSQMGFLSTHQGQQNQQQLVLSNKDVWLAQCFLRLLSTVVNFSVAARIALGSHSHMRVIPTLLSLIHLGIALELKASVFESLAAFCEPGAGSAGVDICRSVWIFIERSELIQVRGGGSLAKKGIEAELELVEEANRVYPETTSFVKLLSTLIHTPKRVPLKSRIIDGEPGNTIPDGLGHPYRQPGIGPYVAFIIDEVFLKIPTRDYNFPRERWQLNDLCLSFMERCLASYDLESLASAEDQQISGDALTPFFTHPGFDIMQRLLTNSALQSSILTYLVDGVDGFDKGFGDDEPIFPRTIVRVLRIIHRVLEIQDVYLDVLVPLLTQFSSSTSIGSMHPRSYFTKLDQALSFAPQYAPALAAYVTYASHPELPLLSIKVLTLLAKSTAFPNLTTLLERSSDSERIIDGYRKILDVDAEDNLDVAEADADQYTGAGAPDLEYLPETLPQAVRVAALDLLIQNTRSGFSYPNVAHLILLGSTTSGQIQDPHALGAARAPIHVILDWLNRGIPRQSSKGKQREQVNAVPLFLSLPEIAERYYRVIYQLCMHPRTSDFTMRYLRTREDFFARQLAVLPYKAPEVQEPTIEVQYSDGARIATSVSALTSFLRLRSYIFDLVALDLHALTNRGHYKSVAELLELIYGNEEQQFEDEDWEDQMFRPFRETGQSHMRIVEFVQSMSFDWTDSLSLENVDLQLLGGLNLGACVRVDEKGCEVVDKTAVLTLLMAARRSLHLQGQIVTEAMAERLDAETSYVLESCAVENHRREVGFAVATGFDAWRRLVDMTLVKCFSRLPRDRRETMLFDLLHELPIIMRSPTIFDGTAILLSEVSLSLITKLREDRRSQLLVQSAGVDSDAGSLPSERLYALLRSLLECVLDHRIELVRGNLYATLINYFHLITSDTSLDISGSRSHSLALSLSASVNREDTTFSPTQSYQVLPSQLGRQSSPSSVLESGSLDVMKPVIERLVGTVSRDATDGTEVWKTVAFMLLDCLVHLARGDKQNVVLHALVRQGTAQNFVRGAKEADQRLQAVLKPDPDDLNALYIYEAKMSLFIRIAETRQGAERLLEARLLPILADCEYLDSRPEADQSFMDYDSFLPSAVQRYHQLFMPAIQLVVGILATLGHSHGTAARQALEFLSSHRDTIVILLKVHSEELSLPMLDEIHLLVLLCAYVLPQVPKNELLSGNTGFGSVHSAILSLAARSLGSGHWSQRIHPVTDQERLDAGTLAPGYGSDSKFDISIRQKEQLLRNALIMYIGTASDFTESEITLVLSPVMSTPRGYDQPSRVVSTVPTVGDAIEALHDLCGDLVDTLNQIAGITAELSNKDHIRVENIQDIITLSDPDALNDLDLGQRRYLICCELERICNCSRDRAKTLIASVEMLLLLLWRHSSYYVEGQHINNPSLKASTSGVMRHLASSTSADSESFRSEAAKRLAPTLHRLGALDLDPESTGCDWRSNKAYIEIMCRRLRDTVGLHVEDEMSSSADGP</sequence>
<keyword evidence="3" id="KW-0813">Transport</keyword>
<dbReference type="GO" id="GO:0044611">
    <property type="term" value="C:nuclear pore inner ring"/>
    <property type="evidence" value="ECO:0007669"/>
    <property type="project" value="TreeGrafter"/>
</dbReference>
<feature type="compositionally biased region" description="Polar residues" evidence="5">
    <location>
        <begin position="160"/>
        <end position="176"/>
    </location>
</feature>
<evidence type="ECO:0000256" key="1">
    <source>
        <dbReference type="ARBA" id="ARBA00004123"/>
    </source>
</evidence>
<evidence type="ECO:0000256" key="2">
    <source>
        <dbReference type="ARBA" id="ARBA00005892"/>
    </source>
</evidence>
<dbReference type="EMBL" id="SEOQ01000488">
    <property type="protein sequence ID" value="TFY61871.1"/>
    <property type="molecule type" value="Genomic_DNA"/>
</dbReference>
<dbReference type="PANTHER" id="PTHR31344:SF0">
    <property type="entry name" value="NUCLEAR PORE COMPLEX PROTEIN NUP205"/>
    <property type="match status" value="1"/>
</dbReference>
<evidence type="ECO:0000256" key="5">
    <source>
        <dbReference type="SAM" id="MobiDB-lite"/>
    </source>
</evidence>
<dbReference type="STRING" id="205917.A0A4Y9YK75"/>
<feature type="region of interest" description="Disordered" evidence="5">
    <location>
        <begin position="150"/>
        <end position="201"/>
    </location>
</feature>
<dbReference type="InterPro" id="IPR019312">
    <property type="entry name" value="CNOT11"/>
</dbReference>
<evidence type="ECO:0000256" key="3">
    <source>
        <dbReference type="ARBA" id="ARBA00022448"/>
    </source>
</evidence>
<keyword evidence="4" id="KW-0539">Nucleus</keyword>
<dbReference type="InterPro" id="IPR021827">
    <property type="entry name" value="Nup186/Nup192/Nup205"/>
</dbReference>
<gene>
    <name evidence="6" type="ORF">EVG20_g6895</name>
</gene>
<accession>A0A4Y9YK75</accession>
<dbReference type="GO" id="GO:0006999">
    <property type="term" value="P:nuclear pore organization"/>
    <property type="evidence" value="ECO:0007669"/>
    <property type="project" value="TreeGrafter"/>
</dbReference>
<feature type="compositionally biased region" description="Polar residues" evidence="5">
    <location>
        <begin position="187"/>
        <end position="196"/>
    </location>
</feature>
<feature type="region of interest" description="Disordered" evidence="5">
    <location>
        <begin position="904"/>
        <end position="923"/>
    </location>
</feature>
<organism evidence="6 7">
    <name type="scientific">Dentipellis fragilis</name>
    <dbReference type="NCBI Taxonomy" id="205917"/>
    <lineage>
        <taxon>Eukaryota</taxon>
        <taxon>Fungi</taxon>
        <taxon>Dikarya</taxon>
        <taxon>Basidiomycota</taxon>
        <taxon>Agaricomycotina</taxon>
        <taxon>Agaricomycetes</taxon>
        <taxon>Russulales</taxon>
        <taxon>Hericiaceae</taxon>
        <taxon>Dentipellis</taxon>
    </lineage>
</organism>
<evidence type="ECO:0000313" key="6">
    <source>
        <dbReference type="EMBL" id="TFY61871.1"/>
    </source>
</evidence>
<proteinExistence type="inferred from homology"/>
<reference evidence="6 7" key="1">
    <citation type="submission" date="2019-02" db="EMBL/GenBank/DDBJ databases">
        <title>Genome sequencing of the rare red list fungi Dentipellis fragilis.</title>
        <authorList>
            <person name="Buettner E."/>
            <person name="Kellner H."/>
        </authorList>
    </citation>
    <scope>NUCLEOTIDE SEQUENCE [LARGE SCALE GENOMIC DNA]</scope>
    <source>
        <strain evidence="6 7">DSM 105465</strain>
    </source>
</reference>
<protein>
    <submittedName>
        <fullName evidence="6">Uncharacterized protein</fullName>
    </submittedName>
</protein>
<feature type="compositionally biased region" description="Polar residues" evidence="5">
    <location>
        <begin position="906"/>
        <end position="919"/>
    </location>
</feature>
<dbReference type="OrthoDB" id="2019644at2759"/>
<evidence type="ECO:0000313" key="7">
    <source>
        <dbReference type="Proteomes" id="UP000298327"/>
    </source>
</evidence>
<keyword evidence="7" id="KW-1185">Reference proteome</keyword>
<dbReference type="GO" id="GO:0030014">
    <property type="term" value="C:CCR4-NOT complex"/>
    <property type="evidence" value="ECO:0007669"/>
    <property type="project" value="InterPro"/>
</dbReference>
<comment type="subcellular location">
    <subcellularLocation>
        <location evidence="1">Nucleus</location>
    </subcellularLocation>
</comment>
<dbReference type="PANTHER" id="PTHR31344">
    <property type="entry name" value="NUCLEAR PORE COMPLEX PROTEIN NUP205"/>
    <property type="match status" value="1"/>
</dbReference>
<dbReference type="Pfam" id="PF10155">
    <property type="entry name" value="CNOT11"/>
    <property type="match status" value="1"/>
</dbReference>
<dbReference type="Pfam" id="PF11894">
    <property type="entry name" value="Nup192"/>
    <property type="match status" value="1"/>
</dbReference>
<dbReference type="Proteomes" id="UP000298327">
    <property type="component" value="Unassembled WGS sequence"/>
</dbReference>
<dbReference type="GO" id="GO:0017056">
    <property type="term" value="F:structural constituent of nuclear pore"/>
    <property type="evidence" value="ECO:0007669"/>
    <property type="project" value="TreeGrafter"/>
</dbReference>